<keyword evidence="3" id="KW-1185">Reference proteome</keyword>
<dbReference type="EMBL" id="ML977148">
    <property type="protein sequence ID" value="KAF1988503.1"/>
    <property type="molecule type" value="Genomic_DNA"/>
</dbReference>
<protein>
    <submittedName>
        <fullName evidence="2">Uncharacterized protein</fullName>
    </submittedName>
</protein>
<organism evidence="2 3">
    <name type="scientific">Aulographum hederae CBS 113979</name>
    <dbReference type="NCBI Taxonomy" id="1176131"/>
    <lineage>
        <taxon>Eukaryota</taxon>
        <taxon>Fungi</taxon>
        <taxon>Dikarya</taxon>
        <taxon>Ascomycota</taxon>
        <taxon>Pezizomycotina</taxon>
        <taxon>Dothideomycetes</taxon>
        <taxon>Pleosporomycetidae</taxon>
        <taxon>Aulographales</taxon>
        <taxon>Aulographaceae</taxon>
    </lineage>
</organism>
<reference evidence="2" key="1">
    <citation type="journal article" date="2020" name="Stud. Mycol.">
        <title>101 Dothideomycetes genomes: a test case for predicting lifestyles and emergence of pathogens.</title>
        <authorList>
            <person name="Haridas S."/>
            <person name="Albert R."/>
            <person name="Binder M."/>
            <person name="Bloem J."/>
            <person name="Labutti K."/>
            <person name="Salamov A."/>
            <person name="Andreopoulos B."/>
            <person name="Baker S."/>
            <person name="Barry K."/>
            <person name="Bills G."/>
            <person name="Bluhm B."/>
            <person name="Cannon C."/>
            <person name="Castanera R."/>
            <person name="Culley D."/>
            <person name="Daum C."/>
            <person name="Ezra D."/>
            <person name="Gonzalez J."/>
            <person name="Henrissat B."/>
            <person name="Kuo A."/>
            <person name="Liang C."/>
            <person name="Lipzen A."/>
            <person name="Lutzoni F."/>
            <person name="Magnuson J."/>
            <person name="Mondo S."/>
            <person name="Nolan M."/>
            <person name="Ohm R."/>
            <person name="Pangilinan J."/>
            <person name="Park H.-J."/>
            <person name="Ramirez L."/>
            <person name="Alfaro M."/>
            <person name="Sun H."/>
            <person name="Tritt A."/>
            <person name="Yoshinaga Y."/>
            <person name="Zwiers L.-H."/>
            <person name="Turgeon B."/>
            <person name="Goodwin S."/>
            <person name="Spatafora J."/>
            <person name="Crous P."/>
            <person name="Grigoriev I."/>
        </authorList>
    </citation>
    <scope>NUCLEOTIDE SEQUENCE</scope>
    <source>
        <strain evidence="2">CBS 113979</strain>
    </source>
</reference>
<keyword evidence="1" id="KW-1133">Transmembrane helix</keyword>
<proteinExistence type="predicted"/>
<evidence type="ECO:0000256" key="1">
    <source>
        <dbReference type="SAM" id="Phobius"/>
    </source>
</evidence>
<evidence type="ECO:0000313" key="3">
    <source>
        <dbReference type="Proteomes" id="UP000800041"/>
    </source>
</evidence>
<dbReference type="Proteomes" id="UP000800041">
    <property type="component" value="Unassembled WGS sequence"/>
</dbReference>
<keyword evidence="1" id="KW-0812">Transmembrane</keyword>
<dbReference type="AlphaFoldDB" id="A0A6G1H5K2"/>
<name>A0A6G1H5K2_9PEZI</name>
<gene>
    <name evidence="2" type="ORF">K402DRAFT_25259</name>
</gene>
<feature type="transmembrane region" description="Helical" evidence="1">
    <location>
        <begin position="28"/>
        <end position="45"/>
    </location>
</feature>
<keyword evidence="1" id="KW-0472">Membrane</keyword>
<evidence type="ECO:0000313" key="2">
    <source>
        <dbReference type="EMBL" id="KAF1988503.1"/>
    </source>
</evidence>
<accession>A0A6G1H5K2</accession>
<sequence length="63" mass="7565">MNIRSGATRWDTDEMKRYWKESYVQGNILTYLTLSWLTLITYVCLDGDVLSRSYRRELRVEVV</sequence>